<comment type="caution">
    <text evidence="2">The sequence shown here is derived from an EMBL/GenBank/DDBJ whole genome shotgun (WGS) entry which is preliminary data.</text>
</comment>
<evidence type="ECO:0000313" key="2">
    <source>
        <dbReference type="EMBL" id="MPN11771.1"/>
    </source>
</evidence>
<name>A0A645FBT5_9ZZZZ</name>
<dbReference type="EMBL" id="VSSQ01058031">
    <property type="protein sequence ID" value="MPN11771.1"/>
    <property type="molecule type" value="Genomic_DNA"/>
</dbReference>
<dbReference type="AlphaFoldDB" id="A0A645FBT5"/>
<proteinExistence type="predicted"/>
<feature type="region of interest" description="Disordered" evidence="1">
    <location>
        <begin position="167"/>
        <end position="208"/>
    </location>
</feature>
<accession>A0A645FBT5</accession>
<organism evidence="2">
    <name type="scientific">bioreactor metagenome</name>
    <dbReference type="NCBI Taxonomy" id="1076179"/>
    <lineage>
        <taxon>unclassified sequences</taxon>
        <taxon>metagenomes</taxon>
        <taxon>ecological metagenomes</taxon>
    </lineage>
</organism>
<evidence type="ECO:0000256" key="1">
    <source>
        <dbReference type="SAM" id="MobiDB-lite"/>
    </source>
</evidence>
<sequence>MLRILPVDQIELGLAAMRGDEHVGGAIDECRHAVAGEGGGQRQVHGLDIALALERRPALFGRLGGSGLVGRLVHGAGLQTAFGVGGRIAIINGQAGSFDGGLQRLERLFPAGKAALAPFRWIAPIELVGQPHQPVQILAHADVGHAVHVRLQPLAHGGVSPSDLAPIRGGGTAARQHGNGGAGGKAGECGGDGWKASPHGAALSKTNA</sequence>
<feature type="compositionally biased region" description="Gly residues" evidence="1">
    <location>
        <begin position="168"/>
        <end position="193"/>
    </location>
</feature>
<gene>
    <name evidence="2" type="ORF">SDC9_159079</name>
</gene>
<reference evidence="2" key="1">
    <citation type="submission" date="2019-08" db="EMBL/GenBank/DDBJ databases">
        <authorList>
            <person name="Kucharzyk K."/>
            <person name="Murdoch R.W."/>
            <person name="Higgins S."/>
            <person name="Loffler F."/>
        </authorList>
    </citation>
    <scope>NUCLEOTIDE SEQUENCE</scope>
</reference>
<protein>
    <submittedName>
        <fullName evidence="2">Uncharacterized protein</fullName>
    </submittedName>
</protein>